<keyword evidence="2" id="KW-1185">Reference proteome</keyword>
<evidence type="ECO:0000313" key="2">
    <source>
        <dbReference type="Proteomes" id="UP001595797"/>
    </source>
</evidence>
<dbReference type="EMBL" id="JBHSIW010000006">
    <property type="protein sequence ID" value="MFC4902731.1"/>
    <property type="molecule type" value="Genomic_DNA"/>
</dbReference>
<reference evidence="2" key="1">
    <citation type="journal article" date="2019" name="Int. J. Syst. Evol. Microbiol.">
        <title>The Global Catalogue of Microorganisms (GCM) 10K type strain sequencing project: providing services to taxonomists for standard genome sequencing and annotation.</title>
        <authorList>
            <consortium name="The Broad Institute Genomics Platform"/>
            <consortium name="The Broad Institute Genome Sequencing Center for Infectious Disease"/>
            <person name="Wu L."/>
            <person name="Ma J."/>
        </authorList>
    </citation>
    <scope>NUCLEOTIDE SEQUENCE [LARGE SCALE GENOMIC DNA]</scope>
    <source>
        <strain evidence="2">CGMCC 4.6946</strain>
    </source>
</reference>
<dbReference type="Proteomes" id="UP001595797">
    <property type="component" value="Unassembled WGS sequence"/>
</dbReference>
<sequence>MTFGRHPTTWTFTLDERSTHSSIIATGDQSPPIFMTPETITTLARTFQRTASTPTDVAALLQLSVDLLETSVVHYEFAATALEKSLQAVEAALRHRFTAGKNTTFSKLIRRFQQETHPAPKVVEILTFARELRNMAAHPMTAPALPIVVTVSSVGRSHDLVAEIFPDI</sequence>
<dbReference type="RefSeq" id="WP_277552194.1">
    <property type="nucleotide sequence ID" value="NZ_JARAMH010000024.1"/>
</dbReference>
<evidence type="ECO:0000313" key="1">
    <source>
        <dbReference type="EMBL" id="MFC4902731.1"/>
    </source>
</evidence>
<gene>
    <name evidence="1" type="ORF">ACFPCS_04020</name>
</gene>
<organism evidence="1 2">
    <name type="scientific">Kocuria oceani</name>
    <dbReference type="NCBI Taxonomy" id="988827"/>
    <lineage>
        <taxon>Bacteria</taxon>
        <taxon>Bacillati</taxon>
        <taxon>Actinomycetota</taxon>
        <taxon>Actinomycetes</taxon>
        <taxon>Micrococcales</taxon>
        <taxon>Micrococcaceae</taxon>
        <taxon>Kocuria</taxon>
    </lineage>
</organism>
<protein>
    <recommendedName>
        <fullName evidence="3">DUF4145 domain-containing protein</fullName>
    </recommendedName>
</protein>
<comment type="caution">
    <text evidence="1">The sequence shown here is derived from an EMBL/GenBank/DDBJ whole genome shotgun (WGS) entry which is preliminary data.</text>
</comment>
<proteinExistence type="predicted"/>
<accession>A0ABV9TFM1</accession>
<evidence type="ECO:0008006" key="3">
    <source>
        <dbReference type="Google" id="ProtNLM"/>
    </source>
</evidence>
<name>A0ABV9TFM1_9MICC</name>